<organism evidence="2 3">
    <name type="scientific">Kibdelosporangium lantanae</name>
    <dbReference type="NCBI Taxonomy" id="1497396"/>
    <lineage>
        <taxon>Bacteria</taxon>
        <taxon>Bacillati</taxon>
        <taxon>Actinomycetota</taxon>
        <taxon>Actinomycetes</taxon>
        <taxon>Pseudonocardiales</taxon>
        <taxon>Pseudonocardiaceae</taxon>
        <taxon>Kibdelosporangium</taxon>
    </lineage>
</organism>
<dbReference type="SUPFAM" id="SSF50952">
    <property type="entry name" value="Soluble quinoprotein glucose dehydrogenase"/>
    <property type="match status" value="1"/>
</dbReference>
<dbReference type="Gene3D" id="2.120.10.30">
    <property type="entry name" value="TolB, C-terminal domain"/>
    <property type="match status" value="1"/>
</dbReference>
<feature type="domain" description="Glucose/Sorbosone dehydrogenase" evidence="1">
    <location>
        <begin position="1"/>
        <end position="174"/>
    </location>
</feature>
<dbReference type="InterPro" id="IPR011042">
    <property type="entry name" value="6-blade_b-propeller_TolB-like"/>
</dbReference>
<dbReference type="Pfam" id="PF07995">
    <property type="entry name" value="GSDH"/>
    <property type="match status" value="1"/>
</dbReference>
<protein>
    <submittedName>
        <fullName evidence="2">PQQ-dependent sugar dehydrogenase</fullName>
    </submittedName>
</protein>
<reference evidence="3" key="1">
    <citation type="journal article" date="2019" name="Int. J. Syst. Evol. Microbiol.">
        <title>The Global Catalogue of Microorganisms (GCM) 10K type strain sequencing project: providing services to taxonomists for standard genome sequencing and annotation.</title>
        <authorList>
            <consortium name="The Broad Institute Genomics Platform"/>
            <consortium name="The Broad Institute Genome Sequencing Center for Infectious Disease"/>
            <person name="Wu L."/>
            <person name="Ma J."/>
        </authorList>
    </citation>
    <scope>NUCLEOTIDE SEQUENCE [LARGE SCALE GENOMIC DNA]</scope>
    <source>
        <strain evidence="3">JCM 31486</strain>
    </source>
</reference>
<gene>
    <name evidence="2" type="ORF">ACFQ1S_31440</name>
</gene>
<dbReference type="PANTHER" id="PTHR19328">
    <property type="entry name" value="HEDGEHOG-INTERACTING PROTEIN"/>
    <property type="match status" value="1"/>
</dbReference>
<evidence type="ECO:0000259" key="1">
    <source>
        <dbReference type="Pfam" id="PF07995"/>
    </source>
</evidence>
<dbReference type="InterPro" id="IPR011041">
    <property type="entry name" value="Quinoprot_gluc/sorb_DH_b-prop"/>
</dbReference>
<name>A0ABW3MJE2_9PSEU</name>
<dbReference type="InterPro" id="IPR012938">
    <property type="entry name" value="Glc/Sorbosone_DH"/>
</dbReference>
<dbReference type="PANTHER" id="PTHR19328:SF13">
    <property type="entry name" value="HIPL1 PROTEIN"/>
    <property type="match status" value="1"/>
</dbReference>
<keyword evidence="3" id="KW-1185">Reference proteome</keyword>
<dbReference type="EMBL" id="JBHTIS010002362">
    <property type="protein sequence ID" value="MFD1049724.1"/>
    <property type="molecule type" value="Genomic_DNA"/>
</dbReference>
<comment type="caution">
    <text evidence="2">The sequence shown here is derived from an EMBL/GenBank/DDBJ whole genome shotgun (WGS) entry which is preliminary data.</text>
</comment>
<evidence type="ECO:0000313" key="2">
    <source>
        <dbReference type="EMBL" id="MFD1049724.1"/>
    </source>
</evidence>
<evidence type="ECO:0000313" key="3">
    <source>
        <dbReference type="Proteomes" id="UP001597045"/>
    </source>
</evidence>
<sequence>VGDAQNSANAQDLNSLNGKILRINPDGSIPADNPFPGRYVYSYGHRNPQGLAFDSRGRLWEAEFGNNDKDELNLIHKGDNYGWPICEGPCGIHDRTLVDPVRTWRTFEASPSGLVIVNDEIYLGAENGQRLYRMRIVGDRTTTPEQLFVGTWGRLRTVEVNRAGDLWVTSTNGDKDNIPGNDANVIERVRLCP</sequence>
<proteinExistence type="predicted"/>
<feature type="non-terminal residue" evidence="2">
    <location>
        <position position="1"/>
    </location>
</feature>
<accession>A0ABW3MJE2</accession>
<dbReference type="Proteomes" id="UP001597045">
    <property type="component" value="Unassembled WGS sequence"/>
</dbReference>